<proteinExistence type="predicted"/>
<dbReference type="KEGG" id="bgh:BDBG_16739"/>
<evidence type="ECO:0000313" key="2">
    <source>
        <dbReference type="Proteomes" id="UP000002038"/>
    </source>
</evidence>
<organism evidence="1 2">
    <name type="scientific">Blastomyces gilchristii (strain SLH14081)</name>
    <name type="common">Blastomyces dermatitidis</name>
    <dbReference type="NCBI Taxonomy" id="559298"/>
    <lineage>
        <taxon>Eukaryota</taxon>
        <taxon>Fungi</taxon>
        <taxon>Dikarya</taxon>
        <taxon>Ascomycota</taxon>
        <taxon>Pezizomycotina</taxon>
        <taxon>Eurotiomycetes</taxon>
        <taxon>Eurotiomycetidae</taxon>
        <taxon>Onygenales</taxon>
        <taxon>Ajellomycetaceae</taxon>
        <taxon>Blastomyces</taxon>
    </lineage>
</organism>
<dbReference type="EMBL" id="GG657451">
    <property type="protein sequence ID" value="OAT06905.1"/>
    <property type="molecule type" value="Genomic_DNA"/>
</dbReference>
<name>A0A179UFT9_BLAGS</name>
<dbReference type="SUPFAM" id="SSF49785">
    <property type="entry name" value="Galactose-binding domain-like"/>
    <property type="match status" value="2"/>
</dbReference>
<dbReference type="Proteomes" id="UP000002038">
    <property type="component" value="Unassembled WGS sequence"/>
</dbReference>
<evidence type="ECO:0000313" key="1">
    <source>
        <dbReference type="EMBL" id="OAT06905.1"/>
    </source>
</evidence>
<dbReference type="AlphaFoldDB" id="A0A179UFT9"/>
<accession>A0A179UFT9</accession>
<dbReference type="RefSeq" id="XP_031577484.1">
    <property type="nucleotide sequence ID" value="XM_031724625.1"/>
</dbReference>
<dbReference type="InterPro" id="IPR008979">
    <property type="entry name" value="Galactose-bd-like_sf"/>
</dbReference>
<dbReference type="GeneID" id="42528755"/>
<dbReference type="OrthoDB" id="1657402at2759"/>
<reference evidence="2" key="1">
    <citation type="journal article" date="2015" name="PLoS Genet.">
        <title>The dynamic genome and transcriptome of the human fungal pathogen Blastomyces and close relative Emmonsia.</title>
        <authorList>
            <person name="Munoz J.F."/>
            <person name="Gauthier G.M."/>
            <person name="Desjardins C.A."/>
            <person name="Gallo J.E."/>
            <person name="Holder J."/>
            <person name="Sullivan T.D."/>
            <person name="Marty A.J."/>
            <person name="Carmen J.C."/>
            <person name="Chen Z."/>
            <person name="Ding L."/>
            <person name="Gujja S."/>
            <person name="Magrini V."/>
            <person name="Misas E."/>
            <person name="Mitreva M."/>
            <person name="Priest M."/>
            <person name="Saif S."/>
            <person name="Whiston E.A."/>
            <person name="Young S."/>
            <person name="Zeng Q."/>
            <person name="Goldman W.E."/>
            <person name="Mardis E.R."/>
            <person name="Taylor J.W."/>
            <person name="McEwen J.G."/>
            <person name="Clay O.K."/>
            <person name="Klein B.S."/>
            <person name="Cuomo C.A."/>
        </authorList>
    </citation>
    <scope>NUCLEOTIDE SEQUENCE [LARGE SCALE GENOMIC DNA]</scope>
    <source>
        <strain evidence="2">SLH14081</strain>
    </source>
</reference>
<gene>
    <name evidence="1" type="ORF">BDBG_16739</name>
</gene>
<dbReference type="VEuPathDB" id="FungiDB:BDBG_16739"/>
<dbReference type="STRING" id="559298.A0A179UFT9"/>
<sequence>MLVDNMSLGQDYVIGADSTKNPRGIQHYKLFGRLQSRVTWKLAGNLGREDYQNRFRGPLNEGGLYIERQGWHQPNPTAQSWKSASPITDGVVGGCGSRFFHHGI</sequence>
<dbReference type="Gene3D" id="2.60.120.260">
    <property type="entry name" value="Galactose-binding domain-like"/>
    <property type="match status" value="2"/>
</dbReference>
<keyword evidence="2" id="KW-1185">Reference proteome</keyword>
<protein>
    <submittedName>
        <fullName evidence="1">Beta-galactosidase</fullName>
    </submittedName>
</protein>